<dbReference type="SUPFAM" id="SSF51905">
    <property type="entry name" value="FAD/NAD(P)-binding domain"/>
    <property type="match status" value="2"/>
</dbReference>
<evidence type="ECO:0008006" key="9">
    <source>
        <dbReference type="Google" id="ProtNLM"/>
    </source>
</evidence>
<evidence type="ECO:0000313" key="7">
    <source>
        <dbReference type="EMBL" id="PHV67155.1"/>
    </source>
</evidence>
<evidence type="ECO:0000256" key="1">
    <source>
        <dbReference type="ARBA" id="ARBA00001974"/>
    </source>
</evidence>
<sequence length="556" mass="62113">MSTFEAGKNADTPEDLLDILVVGAGFGGINALHVYRSAGFSVKLLEAGSGVGGTWYWNRYPGARVDIESLEYSYGFSDEIQQEWKWSRRYAAQAEVEQYLNWVTDKLELRDDMIFDSYVARTEFDQERAIWEVETSGGDLYHAKYCVMATGFLSAPHWPDVPGFDKFEGELLHTGQWKTDASVEGKKVGVIGSAATAVQLVPKLAEEVEHLSVFQRTANWAFPIIDMTMPEDYERFVKENYAKIRQEEHEQPGYGVVLVDFKLRNAPTKSALEVTAEEREHEFSERWRTGGLNVAASYTDLAVTKEANDLLREFCERQIRNVVRDPEVAELLIPKNHGPLLRRPCGEDGYYEAFNRDNVSLVDVNSDPIAEITERGIKLASGAEHELDVIVAATGFDAGSGGLLRIDIRGRDGLHLKNEWAHGVESHLGITTHGFPNMFFVNGMQSPSAFFSPPLLANAQNRFIADLIRAAESRDAQWIEPTKEAQAAWSRACDEAIEGTLYPTADSWWMSANVKGKKRQVVSYAGGFTAYREALENALEDLDPYELGPARSAQAS</sequence>
<dbReference type="RefSeq" id="WP_099383150.1">
    <property type="nucleotide sequence ID" value="NZ_PEBD01000008.1"/>
</dbReference>
<name>A0A2G3PMY8_WILMA</name>
<organism evidence="7 8">
    <name type="scientific">Williamsia marianensis</name>
    <dbReference type="NCBI Taxonomy" id="85044"/>
    <lineage>
        <taxon>Bacteria</taxon>
        <taxon>Bacillati</taxon>
        <taxon>Actinomycetota</taxon>
        <taxon>Actinomycetes</taxon>
        <taxon>Mycobacteriales</taxon>
        <taxon>Nocardiaceae</taxon>
        <taxon>Williamsia</taxon>
    </lineage>
</organism>
<dbReference type="Proteomes" id="UP000225108">
    <property type="component" value="Unassembled WGS sequence"/>
</dbReference>
<dbReference type="AlphaFoldDB" id="A0A2G3PMY8"/>
<keyword evidence="6" id="KW-0560">Oxidoreductase</keyword>
<dbReference type="InterPro" id="IPR050775">
    <property type="entry name" value="FAD-binding_Monooxygenases"/>
</dbReference>
<evidence type="ECO:0000256" key="6">
    <source>
        <dbReference type="ARBA" id="ARBA00023002"/>
    </source>
</evidence>
<accession>A0A2G3PMY8</accession>
<keyword evidence="3" id="KW-0285">Flavoprotein</keyword>
<keyword evidence="5" id="KW-0521">NADP</keyword>
<dbReference type="InterPro" id="IPR036188">
    <property type="entry name" value="FAD/NAD-bd_sf"/>
</dbReference>
<evidence type="ECO:0000256" key="5">
    <source>
        <dbReference type="ARBA" id="ARBA00022857"/>
    </source>
</evidence>
<evidence type="ECO:0000256" key="4">
    <source>
        <dbReference type="ARBA" id="ARBA00022827"/>
    </source>
</evidence>
<keyword evidence="4" id="KW-0274">FAD</keyword>
<comment type="similarity">
    <text evidence="2">Belongs to the FAD-binding monooxygenase family.</text>
</comment>
<dbReference type="Pfam" id="PF13738">
    <property type="entry name" value="Pyr_redox_3"/>
    <property type="match status" value="1"/>
</dbReference>
<evidence type="ECO:0000256" key="2">
    <source>
        <dbReference type="ARBA" id="ARBA00010139"/>
    </source>
</evidence>
<dbReference type="GO" id="GO:0016709">
    <property type="term" value="F:oxidoreductase activity, acting on paired donors, with incorporation or reduction of molecular oxygen, NAD(P)H as one donor, and incorporation of one atom of oxygen"/>
    <property type="evidence" value="ECO:0007669"/>
    <property type="project" value="UniProtKB-ARBA"/>
</dbReference>
<comment type="cofactor">
    <cofactor evidence="1">
        <name>FAD</name>
        <dbReference type="ChEBI" id="CHEBI:57692"/>
    </cofactor>
</comment>
<dbReference type="PANTHER" id="PTHR43098">
    <property type="entry name" value="L-ORNITHINE N(5)-MONOOXYGENASE-RELATED"/>
    <property type="match status" value="1"/>
</dbReference>
<dbReference type="EMBL" id="PEBD01000008">
    <property type="protein sequence ID" value="PHV67155.1"/>
    <property type="molecule type" value="Genomic_DNA"/>
</dbReference>
<gene>
    <name evidence="7" type="ORF">CSW57_13215</name>
</gene>
<protein>
    <recommendedName>
        <fullName evidence="9">Cyclohexanone monooxygenase</fullName>
    </recommendedName>
</protein>
<evidence type="ECO:0000313" key="8">
    <source>
        <dbReference type="Proteomes" id="UP000225108"/>
    </source>
</evidence>
<comment type="caution">
    <text evidence="7">The sequence shown here is derived from an EMBL/GenBank/DDBJ whole genome shotgun (WGS) entry which is preliminary data.</text>
</comment>
<dbReference type="PANTHER" id="PTHR43098:SF2">
    <property type="entry name" value="FAD-BINDING MONOOXYGENASE AUSB-RELATED"/>
    <property type="match status" value="1"/>
</dbReference>
<proteinExistence type="inferred from homology"/>
<reference evidence="7 8" key="1">
    <citation type="submission" date="2017-10" db="EMBL/GenBank/DDBJ databases">
        <title>The draft genome sequence of Williamsia sp. BULT 1.1 isolated from the semi-arid grassland soils from South Africa.</title>
        <authorList>
            <person name="Kabwe M.H."/>
            <person name="Govender N."/>
            <person name="Mutseka Lunga P."/>
            <person name="Vikram S."/>
            <person name="Makhalanyane T.P."/>
        </authorList>
    </citation>
    <scope>NUCLEOTIDE SEQUENCE [LARGE SCALE GENOMIC DNA]</scope>
    <source>
        <strain evidence="7 8">BULT 1.1</strain>
    </source>
</reference>
<dbReference type="Gene3D" id="3.50.50.60">
    <property type="entry name" value="FAD/NAD(P)-binding domain"/>
    <property type="match status" value="2"/>
</dbReference>
<evidence type="ECO:0000256" key="3">
    <source>
        <dbReference type="ARBA" id="ARBA00022630"/>
    </source>
</evidence>